<evidence type="ECO:0000313" key="3">
    <source>
        <dbReference type="Proteomes" id="UP000464688"/>
    </source>
</evidence>
<evidence type="ECO:0000256" key="1">
    <source>
        <dbReference type="SAM" id="MobiDB-lite"/>
    </source>
</evidence>
<proteinExistence type="predicted"/>
<sequence>MTTQSFSTKLRLSFLTLQRGNTVHDALRRQEDAERPERHDDAERRTIVELPTQSFSTKLRLSFPTLQRGNAVHDALRRQEIELSRHPQRTGFFRPMTCENTACKSSEALSSSRLSLLSMWSM</sequence>
<accession>A0AAJ4B6M2</accession>
<dbReference type="Proteomes" id="UP000464688">
    <property type="component" value="Chromosome"/>
</dbReference>
<dbReference type="AlphaFoldDB" id="A0AAJ4B6M2"/>
<feature type="region of interest" description="Disordered" evidence="1">
    <location>
        <begin position="25"/>
        <end position="44"/>
    </location>
</feature>
<gene>
    <name evidence="2" type="ORF">N026_08845</name>
</gene>
<dbReference type="EMBL" id="CP047267">
    <property type="protein sequence ID" value="QHF11067.1"/>
    <property type="molecule type" value="Genomic_DNA"/>
</dbReference>
<evidence type="ECO:0000313" key="2">
    <source>
        <dbReference type="EMBL" id="QHF11067.1"/>
    </source>
</evidence>
<dbReference type="AntiFam" id="ANF00261">
    <property type="entry name" value="Protein of unknown function (DUF1534)"/>
</dbReference>
<organism evidence="2 3">
    <name type="scientific">Pseudomonas syringae UB303</name>
    <dbReference type="NCBI Taxonomy" id="1357287"/>
    <lineage>
        <taxon>Bacteria</taxon>
        <taxon>Pseudomonadati</taxon>
        <taxon>Pseudomonadota</taxon>
        <taxon>Gammaproteobacteria</taxon>
        <taxon>Pseudomonadales</taxon>
        <taxon>Pseudomonadaceae</taxon>
        <taxon>Pseudomonas</taxon>
        <taxon>Pseudomonas syringae</taxon>
    </lineage>
</organism>
<name>A0AAJ4B6M2_PSESX</name>
<reference evidence="2 3" key="1">
    <citation type="journal article" date="2014" name="Genome Announc.">
        <title>Draft Genome Sequences of a Phylogenetically Diverse Suite of Pseudomonas syringae Strains from Multiple Source Populations.</title>
        <authorList>
            <person name="Baltrus D.A."/>
            <person name="Yourstone S."/>
            <person name="Lind A."/>
            <person name="Guilbaud C."/>
            <person name="Sands D.C."/>
            <person name="Jones C.D."/>
            <person name="Morris C.E."/>
            <person name="Dangl J.L."/>
        </authorList>
    </citation>
    <scope>NUCLEOTIDE SEQUENCE [LARGE SCALE GENOMIC DNA]</scope>
    <source>
        <strain evidence="2 3">UB303</strain>
    </source>
</reference>
<protein>
    <submittedName>
        <fullName evidence="2">DUF1534 domain-containing protein</fullName>
    </submittedName>
</protein>